<reference evidence="4" key="1">
    <citation type="submission" date="2016-06" db="UniProtKB">
        <authorList>
            <consortium name="WormBaseParasite"/>
        </authorList>
    </citation>
    <scope>IDENTIFICATION</scope>
</reference>
<evidence type="ECO:0000313" key="3">
    <source>
        <dbReference type="Proteomes" id="UP000275846"/>
    </source>
</evidence>
<keyword evidence="1" id="KW-1133">Transmembrane helix</keyword>
<name>A0A183SRK6_SCHSO</name>
<proteinExistence type="predicted"/>
<dbReference type="Proteomes" id="UP000275846">
    <property type="component" value="Unassembled WGS sequence"/>
</dbReference>
<dbReference type="AlphaFoldDB" id="A0A183SRK6"/>
<feature type="transmembrane region" description="Helical" evidence="1">
    <location>
        <begin position="9"/>
        <end position="28"/>
    </location>
</feature>
<organism evidence="4">
    <name type="scientific">Schistocephalus solidus</name>
    <name type="common">Tapeworm</name>
    <dbReference type="NCBI Taxonomy" id="70667"/>
    <lineage>
        <taxon>Eukaryota</taxon>
        <taxon>Metazoa</taxon>
        <taxon>Spiralia</taxon>
        <taxon>Lophotrochozoa</taxon>
        <taxon>Platyhelminthes</taxon>
        <taxon>Cestoda</taxon>
        <taxon>Eucestoda</taxon>
        <taxon>Diphyllobothriidea</taxon>
        <taxon>Diphyllobothriidae</taxon>
        <taxon>Schistocephalus</taxon>
    </lineage>
</organism>
<protein>
    <submittedName>
        <fullName evidence="4">Secreted peptide</fullName>
    </submittedName>
</protein>
<keyword evidence="1" id="KW-0812">Transmembrane</keyword>
<keyword evidence="1" id="KW-0472">Membrane</keyword>
<reference evidence="2 3" key="2">
    <citation type="submission" date="2018-11" db="EMBL/GenBank/DDBJ databases">
        <authorList>
            <consortium name="Pathogen Informatics"/>
        </authorList>
    </citation>
    <scope>NUCLEOTIDE SEQUENCE [LARGE SCALE GENOMIC DNA]</scope>
    <source>
        <strain evidence="2 3">NST_G2</strain>
    </source>
</reference>
<evidence type="ECO:0000313" key="2">
    <source>
        <dbReference type="EMBL" id="VDL93239.1"/>
    </source>
</evidence>
<dbReference type="WBParaSite" id="SSLN_0000707301-mRNA-1">
    <property type="protein sequence ID" value="SSLN_0000707301-mRNA-1"/>
    <property type="gene ID" value="SSLN_0000707301"/>
</dbReference>
<keyword evidence="3" id="KW-1185">Reference proteome</keyword>
<evidence type="ECO:0000256" key="1">
    <source>
        <dbReference type="SAM" id="Phobius"/>
    </source>
</evidence>
<evidence type="ECO:0000313" key="4">
    <source>
        <dbReference type="WBParaSite" id="SSLN_0000707301-mRNA-1"/>
    </source>
</evidence>
<gene>
    <name evidence="2" type="ORF">SSLN_LOCUS6854</name>
</gene>
<accession>A0A183SRK6</accession>
<feature type="transmembrane region" description="Helical" evidence="1">
    <location>
        <begin position="48"/>
        <end position="66"/>
    </location>
</feature>
<sequence>MTAYVPEMAIPISVVFIGIVNLPPLFVISTPLPHFSSTCPSPPSSSYLIPYFRFALFFVSNLYVLLSHRSVLPQLAGRLPLSVPSVYLAR</sequence>
<dbReference type="EMBL" id="UYSU01033879">
    <property type="protein sequence ID" value="VDL93239.1"/>
    <property type="molecule type" value="Genomic_DNA"/>
</dbReference>